<gene>
    <name evidence="9" type="ORF">EAS64_19685</name>
</gene>
<dbReference type="PIRSF" id="PIRSF010631">
    <property type="entry name" value="A-rhamnsds"/>
    <property type="match status" value="1"/>
</dbReference>
<dbReference type="OrthoDB" id="9761045at2"/>
<dbReference type="InterPro" id="IPR008928">
    <property type="entry name" value="6-hairpin_glycosidase_sf"/>
</dbReference>
<proteinExistence type="predicted"/>
<evidence type="ECO:0000259" key="6">
    <source>
        <dbReference type="Pfam" id="PF08531"/>
    </source>
</evidence>
<dbReference type="Pfam" id="PF25788">
    <property type="entry name" value="Ig_Rha78A_N"/>
    <property type="match status" value="1"/>
</dbReference>
<dbReference type="EMBL" id="RPFW01000003">
    <property type="protein sequence ID" value="TVZ04575.1"/>
    <property type="molecule type" value="Genomic_DNA"/>
</dbReference>
<dbReference type="Pfam" id="PF17389">
    <property type="entry name" value="Bac_rhamnosid6H"/>
    <property type="match status" value="1"/>
</dbReference>
<dbReference type="PANTHER" id="PTHR33307:SF6">
    <property type="entry name" value="ALPHA-RHAMNOSIDASE (EUROFUNG)-RELATED"/>
    <property type="match status" value="1"/>
</dbReference>
<dbReference type="EC" id="3.2.1.40" evidence="2"/>
<dbReference type="InterPro" id="IPR016007">
    <property type="entry name" value="Alpha_rhamnosid"/>
</dbReference>
<dbReference type="RefSeq" id="WP_145854663.1">
    <property type="nucleotide sequence ID" value="NZ_RPFW01000003.1"/>
</dbReference>
<dbReference type="Gene3D" id="2.60.40.10">
    <property type="entry name" value="Immunoglobulins"/>
    <property type="match status" value="1"/>
</dbReference>
<dbReference type="Gene3D" id="1.50.10.10">
    <property type="match status" value="1"/>
</dbReference>
<dbReference type="Gene3D" id="2.60.420.10">
    <property type="entry name" value="Maltose phosphorylase, domain 3"/>
    <property type="match status" value="1"/>
</dbReference>
<feature type="domain" description="Alpha-L-rhamnosidase concanavalin-like" evidence="5">
    <location>
        <begin position="350"/>
        <end position="447"/>
    </location>
</feature>
<dbReference type="InterPro" id="IPR012341">
    <property type="entry name" value="6hp_glycosidase-like_sf"/>
</dbReference>
<dbReference type="Pfam" id="PF05592">
    <property type="entry name" value="Bac_rhamnosid"/>
    <property type="match status" value="1"/>
</dbReference>
<dbReference type="InterPro" id="IPR013783">
    <property type="entry name" value="Ig-like_fold"/>
</dbReference>
<comment type="catalytic activity">
    <reaction evidence="1">
        <text>Hydrolysis of terminal non-reducing alpha-L-rhamnose residues in alpha-L-rhamnosides.</text>
        <dbReference type="EC" id="3.2.1.40"/>
    </reaction>
</comment>
<evidence type="ECO:0000313" key="9">
    <source>
        <dbReference type="EMBL" id="TVZ04575.1"/>
    </source>
</evidence>
<accession>A0A6P2C269</accession>
<dbReference type="InterPro" id="IPR008902">
    <property type="entry name" value="Rhamnosid_concanavalin"/>
</dbReference>
<reference evidence="9 10" key="1">
    <citation type="submission" date="2018-11" db="EMBL/GenBank/DDBJ databases">
        <title>Trebonia kvetii gen.nov., sp.nov., a novel acidophilic actinobacterium, and proposal of the new actinobacterial family Treboniaceae fam. nov.</title>
        <authorList>
            <person name="Rapoport D."/>
            <person name="Sagova-Mareckova M."/>
            <person name="Sedlacek I."/>
            <person name="Provaznik J."/>
            <person name="Kralova S."/>
            <person name="Pavlinic D."/>
            <person name="Benes V."/>
            <person name="Kopecky J."/>
        </authorList>
    </citation>
    <scope>NUCLEOTIDE SEQUENCE [LARGE SCALE GENOMIC DNA]</scope>
    <source>
        <strain evidence="9 10">15Tr583</strain>
    </source>
</reference>
<evidence type="ECO:0000259" key="8">
    <source>
        <dbReference type="Pfam" id="PF17390"/>
    </source>
</evidence>
<dbReference type="GO" id="GO:0030596">
    <property type="term" value="F:alpha-L-rhamnosidase activity"/>
    <property type="evidence" value="ECO:0007669"/>
    <property type="project" value="UniProtKB-EC"/>
</dbReference>
<evidence type="ECO:0000256" key="3">
    <source>
        <dbReference type="ARBA" id="ARBA00022801"/>
    </source>
</evidence>
<dbReference type="Pfam" id="PF17390">
    <property type="entry name" value="Bac_rhamnosid_C"/>
    <property type="match status" value="1"/>
</dbReference>
<dbReference type="GO" id="GO:0005975">
    <property type="term" value="P:carbohydrate metabolic process"/>
    <property type="evidence" value="ECO:0007669"/>
    <property type="project" value="InterPro"/>
</dbReference>
<evidence type="ECO:0000256" key="4">
    <source>
        <dbReference type="SAM" id="MobiDB-lite"/>
    </source>
</evidence>
<comment type="caution">
    <text evidence="9">The sequence shown here is derived from an EMBL/GenBank/DDBJ whole genome shotgun (WGS) entry which is preliminary data.</text>
</comment>
<feature type="domain" description="Alpha-L-rhamnosidase six-hairpin glycosidase" evidence="7">
    <location>
        <begin position="452"/>
        <end position="790"/>
    </location>
</feature>
<dbReference type="Gene3D" id="2.60.120.260">
    <property type="entry name" value="Galactose-binding domain-like"/>
    <property type="match status" value="2"/>
</dbReference>
<protein>
    <recommendedName>
        <fullName evidence="2">alpha-L-rhamnosidase</fullName>
        <ecNumber evidence="2">3.2.1.40</ecNumber>
    </recommendedName>
</protein>
<keyword evidence="10" id="KW-1185">Reference proteome</keyword>
<name>A0A6P2C269_9ACTN</name>
<dbReference type="Proteomes" id="UP000460272">
    <property type="component" value="Unassembled WGS sequence"/>
</dbReference>
<dbReference type="InterPro" id="IPR035396">
    <property type="entry name" value="Bac_rhamnosid6H"/>
</dbReference>
<keyword evidence="3" id="KW-0378">Hydrolase</keyword>
<dbReference type="PANTHER" id="PTHR33307">
    <property type="entry name" value="ALPHA-RHAMNOSIDASE (EUROFUNG)"/>
    <property type="match status" value="1"/>
</dbReference>
<dbReference type="InterPro" id="IPR035398">
    <property type="entry name" value="Bac_rhamnosid_C"/>
</dbReference>
<organism evidence="9 10">
    <name type="scientific">Trebonia kvetii</name>
    <dbReference type="NCBI Taxonomy" id="2480626"/>
    <lineage>
        <taxon>Bacteria</taxon>
        <taxon>Bacillati</taxon>
        <taxon>Actinomycetota</taxon>
        <taxon>Actinomycetes</taxon>
        <taxon>Streptosporangiales</taxon>
        <taxon>Treboniaceae</taxon>
        <taxon>Trebonia</taxon>
    </lineage>
</organism>
<feature type="region of interest" description="Disordered" evidence="4">
    <location>
        <begin position="899"/>
        <end position="922"/>
    </location>
</feature>
<dbReference type="Pfam" id="PF08531">
    <property type="entry name" value="Bac_rhamnosid_N"/>
    <property type="match status" value="1"/>
</dbReference>
<dbReference type="SUPFAM" id="SSF48208">
    <property type="entry name" value="Six-hairpin glycosidases"/>
    <property type="match status" value="1"/>
</dbReference>
<feature type="domain" description="Bacterial alpha-L-rhamnosidase N-terminal" evidence="6">
    <location>
        <begin position="168"/>
        <end position="339"/>
    </location>
</feature>
<evidence type="ECO:0000313" key="10">
    <source>
        <dbReference type="Proteomes" id="UP000460272"/>
    </source>
</evidence>
<evidence type="ECO:0000259" key="5">
    <source>
        <dbReference type="Pfam" id="PF05592"/>
    </source>
</evidence>
<feature type="compositionally biased region" description="Low complexity" evidence="4">
    <location>
        <begin position="900"/>
        <end position="916"/>
    </location>
</feature>
<dbReference type="AlphaFoldDB" id="A0A6P2C269"/>
<evidence type="ECO:0000259" key="7">
    <source>
        <dbReference type="Pfam" id="PF17389"/>
    </source>
</evidence>
<feature type="domain" description="Alpha-L-rhamnosidase C-terminal" evidence="8">
    <location>
        <begin position="792"/>
        <end position="862"/>
    </location>
</feature>
<evidence type="ECO:0000256" key="1">
    <source>
        <dbReference type="ARBA" id="ARBA00001445"/>
    </source>
</evidence>
<evidence type="ECO:0000256" key="2">
    <source>
        <dbReference type="ARBA" id="ARBA00012652"/>
    </source>
</evidence>
<dbReference type="InterPro" id="IPR013737">
    <property type="entry name" value="Bac_rhamnosid_N"/>
</dbReference>
<sequence length="922" mass="100088">MTTPSTLSLTGLRCAHLVNPLGIAPGRVRFGWQLQGTGGDRVQAAFHIQVFLNGLSRLSQDTLCWDTGQVASADCLDIPYGGAALEPGRRYWWRVRARDAAGALSEWSDPAFFEVELDQANGWHACWISQGQAHEKVTPPAGDGPFDPVSRALRPAPYLRRAFAVDGQVASARLYVTALGLYEVRLNGQRIGDAFLAPGWTDYDQRVLYQTYDVTGLVRAGENVLGAIIADGWYAGFVGFDPKRAGAHYGTVPELLAQLVITFADGTRQLVVTDGQWEEQTAAIRYADLLMGEKHDLRLESPGWDAAGFDASGWRAVHTRDRDSRPLVADPGPPVRVTEEIVPVGISRDPAGRHVVDFGQNLPGWVRVRADLPAGTEIRVRHAEVLNPDGSLYTANLRTARQTDEYIAAGGPGIFEPRFTMHGFRYAEITGYPGDLDPGDLVAVVAHSDTPATGTLSTSADWLDRLFAAIDWGQRGNFISVPTDCPQRDERLGWLGDAQIFARTACYNRDVASFFDKWLDDVADAQLPSGAYTDVAPRLTFGGSAAPAWGDAGVIIPWTLWKMYGATGVLDRHFGAMTRWMDFLERANPDYLRASQLGNSYNDWLAPGADDTPHELLATAYWAHDAYLMAEIAEATGRAEDAAGYRALHAKIRAGFAGAFTDTDGRVVSGTQTAYVLALHMGLIPDDLRTATAGHLVAAIEAADWRLTTGFAGVGYLLPVLSSFGHTDVAYRLLAQQTQPSWRYMIDNGATTIWERWDGWTAEHGFQSPQMNSFNHYSLGSIGEWLYRFVLGIDQAPGTAGFARPLLRPHRGQALTSVSGSYQSVRGTISASWEVHGDQFSYRVELPANVTASVHVPSGDPGAVRDAAGNWPESIARYPGARDAREAVFVVGPGRHRFTGPALPGSGAASCSGAADRASRQA</sequence>